<dbReference type="Pfam" id="PF19445">
    <property type="entry name" value="eIF3h_C"/>
    <property type="match status" value="1"/>
</dbReference>
<feature type="domain" description="eIF3h C-terminal" evidence="2">
    <location>
        <begin position="1"/>
        <end position="99"/>
    </location>
</feature>
<keyword evidence="4" id="KW-1185">Reference proteome</keyword>
<protein>
    <recommendedName>
        <fullName evidence="2">eIF3h C-terminal domain-containing protein</fullName>
    </recommendedName>
</protein>
<accession>A0AAW0VTD2</accession>
<feature type="non-terminal residue" evidence="3">
    <location>
        <position position="1"/>
    </location>
</feature>
<dbReference type="EMBL" id="JARKIK010001226">
    <property type="protein sequence ID" value="KAK8719840.1"/>
    <property type="molecule type" value="Genomic_DNA"/>
</dbReference>
<proteinExistence type="predicted"/>
<evidence type="ECO:0000259" key="2">
    <source>
        <dbReference type="Pfam" id="PF19445"/>
    </source>
</evidence>
<comment type="caution">
    <text evidence="3">The sequence shown here is derived from an EMBL/GenBank/DDBJ whole genome shotgun (WGS) entry which is preliminary data.</text>
</comment>
<evidence type="ECO:0000313" key="4">
    <source>
        <dbReference type="Proteomes" id="UP001445076"/>
    </source>
</evidence>
<gene>
    <name evidence="3" type="ORF">OTU49_013740</name>
</gene>
<evidence type="ECO:0000256" key="1">
    <source>
        <dbReference type="SAM" id="MobiDB-lite"/>
    </source>
</evidence>
<evidence type="ECO:0000313" key="3">
    <source>
        <dbReference type="EMBL" id="KAK8719840.1"/>
    </source>
</evidence>
<dbReference type="InterPro" id="IPR045810">
    <property type="entry name" value="eIF3h_C"/>
</dbReference>
<organism evidence="3 4">
    <name type="scientific">Cherax quadricarinatus</name>
    <name type="common">Australian red claw crayfish</name>
    <dbReference type="NCBI Taxonomy" id="27406"/>
    <lineage>
        <taxon>Eukaryota</taxon>
        <taxon>Metazoa</taxon>
        <taxon>Ecdysozoa</taxon>
        <taxon>Arthropoda</taxon>
        <taxon>Crustacea</taxon>
        <taxon>Multicrustacea</taxon>
        <taxon>Malacostraca</taxon>
        <taxon>Eumalacostraca</taxon>
        <taxon>Eucarida</taxon>
        <taxon>Decapoda</taxon>
        <taxon>Pleocyemata</taxon>
        <taxon>Astacidea</taxon>
        <taxon>Parastacoidea</taxon>
        <taxon>Parastacidae</taxon>
        <taxon>Cherax</taxon>
    </lineage>
</organism>
<name>A0AAW0VTD2_CHEQU</name>
<feature type="region of interest" description="Disordered" evidence="1">
    <location>
        <begin position="1"/>
        <end position="52"/>
    </location>
</feature>
<reference evidence="3 4" key="1">
    <citation type="journal article" date="2024" name="BMC Genomics">
        <title>Genome assembly of redclaw crayfish (Cherax quadricarinatus) provides insights into its immune adaptation and hypoxia tolerance.</title>
        <authorList>
            <person name="Liu Z."/>
            <person name="Zheng J."/>
            <person name="Li H."/>
            <person name="Fang K."/>
            <person name="Wang S."/>
            <person name="He J."/>
            <person name="Zhou D."/>
            <person name="Weng S."/>
            <person name="Chi M."/>
            <person name="Gu Z."/>
            <person name="He J."/>
            <person name="Li F."/>
            <person name="Wang M."/>
        </authorList>
    </citation>
    <scope>NUCLEOTIDE SEQUENCE [LARGE SCALE GENOMIC DNA]</scope>
    <source>
        <strain evidence="3">ZL_2023a</strain>
    </source>
</reference>
<dbReference type="Proteomes" id="UP001445076">
    <property type="component" value="Unassembled WGS sequence"/>
</dbReference>
<feature type="compositionally biased region" description="Polar residues" evidence="1">
    <location>
        <begin position="1"/>
        <end position="18"/>
    </location>
</feature>
<dbReference type="AlphaFoldDB" id="A0AAW0VTD2"/>
<sequence length="100" mass="11467">LSQEANKFNNYQRQNAKQLQDKHKFMQKRAAENAQRQSRGEPPLPDEDVSKQFKPIAPLPRLDAMITSGQISNYCKQISQFCSQSLGKLYVAKALQQDKK</sequence>